<protein>
    <submittedName>
        <fullName evidence="4">Pyrimidine-specific ribonucleoside hydrolase RihA-like</fullName>
    </submittedName>
</protein>
<feature type="domain" description="Inosine/uridine-preferring nucleoside hydrolase" evidence="2">
    <location>
        <begin position="57"/>
        <end position="167"/>
    </location>
</feature>
<dbReference type="PANTHER" id="PTHR46190">
    <property type="entry name" value="SI:CH211-201H21.5-RELATED"/>
    <property type="match status" value="1"/>
</dbReference>
<dbReference type="Proteomes" id="UP000808372">
    <property type="component" value="Unplaced"/>
</dbReference>
<gene>
    <name evidence="4" type="primary">LOC120037794</name>
</gene>
<dbReference type="GeneID" id="120037794"/>
<evidence type="ECO:0000256" key="1">
    <source>
        <dbReference type="ARBA" id="ARBA00009176"/>
    </source>
</evidence>
<proteinExistence type="inferred from homology"/>
<dbReference type="Pfam" id="PF01156">
    <property type="entry name" value="IU_nuc_hydro"/>
    <property type="match status" value="1"/>
</dbReference>
<dbReference type="SUPFAM" id="SSF53590">
    <property type="entry name" value="Nucleoside hydrolase"/>
    <property type="match status" value="1"/>
</dbReference>
<evidence type="ECO:0000313" key="3">
    <source>
        <dbReference type="Proteomes" id="UP000808372"/>
    </source>
</evidence>
<dbReference type="InterPro" id="IPR001910">
    <property type="entry name" value="Inosine/uridine_hydrolase_dom"/>
</dbReference>
<reference evidence="4" key="1">
    <citation type="submission" date="2025-08" db="UniProtKB">
        <authorList>
            <consortium name="RefSeq"/>
        </authorList>
    </citation>
    <scope>IDENTIFICATION</scope>
    <source>
        <tissue evidence="4">White muscle</tissue>
    </source>
</reference>
<evidence type="ECO:0000259" key="2">
    <source>
        <dbReference type="Pfam" id="PF01156"/>
    </source>
</evidence>
<dbReference type="KEGG" id="snh:120037794"/>
<dbReference type="AlphaFoldDB" id="A0A8U0QB18"/>
<dbReference type="GO" id="GO:0016799">
    <property type="term" value="F:hydrolase activity, hydrolyzing N-glycosyl compounds"/>
    <property type="evidence" value="ECO:0007669"/>
    <property type="project" value="InterPro"/>
</dbReference>
<sequence length="177" mass="19354">MSSDGPASTTGLQASVSLFSLLADSLKHCGAGLLRSWCNSGSVAILYRSPCNVVSPSDNPKQVSLVALGPLTNLALAIRLDPSFQQNLKELIIMGGNMEGKGNVSLCGEFNFVMDPESAFIVLEEYLCPTRIASWEYCCRNKLEWEFFEKLINEDTPAGRLMKAITSKCWGYSKEAM</sequence>
<name>A0A8U0QB18_SALNM</name>
<dbReference type="PANTHER" id="PTHR46190:SF1">
    <property type="entry name" value="SI:CH211-201H21.5"/>
    <property type="match status" value="1"/>
</dbReference>
<dbReference type="InterPro" id="IPR052775">
    <property type="entry name" value="IUN_hydrolase"/>
</dbReference>
<dbReference type="RefSeq" id="XP_038839693.1">
    <property type="nucleotide sequence ID" value="XM_038983765.1"/>
</dbReference>
<dbReference type="Gene3D" id="3.90.245.10">
    <property type="entry name" value="Ribonucleoside hydrolase-like"/>
    <property type="match status" value="1"/>
</dbReference>
<dbReference type="InterPro" id="IPR036452">
    <property type="entry name" value="Ribo_hydro-like"/>
</dbReference>
<accession>A0A8U0QB18</accession>
<comment type="similarity">
    <text evidence="1">Belongs to the IUNH family.</text>
</comment>
<evidence type="ECO:0000313" key="4">
    <source>
        <dbReference type="RefSeq" id="XP_038839693.1"/>
    </source>
</evidence>
<organism evidence="3 4">
    <name type="scientific">Salvelinus namaycush</name>
    <name type="common">Lake trout</name>
    <name type="synonym">Salmo namaycush</name>
    <dbReference type="NCBI Taxonomy" id="8040"/>
    <lineage>
        <taxon>Eukaryota</taxon>
        <taxon>Metazoa</taxon>
        <taxon>Chordata</taxon>
        <taxon>Craniata</taxon>
        <taxon>Vertebrata</taxon>
        <taxon>Euteleostomi</taxon>
        <taxon>Actinopterygii</taxon>
        <taxon>Neopterygii</taxon>
        <taxon>Teleostei</taxon>
        <taxon>Protacanthopterygii</taxon>
        <taxon>Salmoniformes</taxon>
        <taxon>Salmonidae</taxon>
        <taxon>Salmoninae</taxon>
        <taxon>Salvelinus</taxon>
    </lineage>
</organism>
<keyword evidence="3" id="KW-1185">Reference proteome</keyword>